<gene>
    <name evidence="1" type="ORF">QBC36DRAFT_294917</name>
</gene>
<sequence>MAAINTHSTQTALEDNIYGERHNWLAGRQGDKFPFLPVLKVTGNFKAIIARYETASNFVERVNIKYREDPVGGFDKPFAAAERQTKRCVMLSEEMATAYNNFASCLVYAESSSFPDELYGKRTWSKDAAQVSRLMRVVYYNVLTATASLEKILELIGPGLRLKNELLA</sequence>
<dbReference type="Proteomes" id="UP001302321">
    <property type="component" value="Unassembled WGS sequence"/>
</dbReference>
<accession>A0AAN6W016</accession>
<evidence type="ECO:0000313" key="1">
    <source>
        <dbReference type="EMBL" id="KAK4171882.1"/>
    </source>
</evidence>
<organism evidence="1 2">
    <name type="scientific">Triangularia setosa</name>
    <dbReference type="NCBI Taxonomy" id="2587417"/>
    <lineage>
        <taxon>Eukaryota</taxon>
        <taxon>Fungi</taxon>
        <taxon>Dikarya</taxon>
        <taxon>Ascomycota</taxon>
        <taxon>Pezizomycotina</taxon>
        <taxon>Sordariomycetes</taxon>
        <taxon>Sordariomycetidae</taxon>
        <taxon>Sordariales</taxon>
        <taxon>Podosporaceae</taxon>
        <taxon>Triangularia</taxon>
    </lineage>
</organism>
<dbReference type="AlphaFoldDB" id="A0AAN6W016"/>
<protein>
    <submittedName>
        <fullName evidence="1">Uncharacterized protein</fullName>
    </submittedName>
</protein>
<proteinExistence type="predicted"/>
<comment type="caution">
    <text evidence="1">The sequence shown here is derived from an EMBL/GenBank/DDBJ whole genome shotgun (WGS) entry which is preliminary data.</text>
</comment>
<name>A0AAN6W016_9PEZI</name>
<reference evidence="1" key="2">
    <citation type="submission" date="2023-05" db="EMBL/GenBank/DDBJ databases">
        <authorList>
            <consortium name="Lawrence Berkeley National Laboratory"/>
            <person name="Steindorff A."/>
            <person name="Hensen N."/>
            <person name="Bonometti L."/>
            <person name="Westerberg I."/>
            <person name="Brannstrom I.O."/>
            <person name="Guillou S."/>
            <person name="Cros-Aarteil S."/>
            <person name="Calhoun S."/>
            <person name="Haridas S."/>
            <person name="Kuo A."/>
            <person name="Mondo S."/>
            <person name="Pangilinan J."/>
            <person name="Riley R."/>
            <person name="Labutti K."/>
            <person name="Andreopoulos B."/>
            <person name="Lipzen A."/>
            <person name="Chen C."/>
            <person name="Yanf M."/>
            <person name="Daum C."/>
            <person name="Ng V."/>
            <person name="Clum A."/>
            <person name="Ohm R."/>
            <person name="Martin F."/>
            <person name="Silar P."/>
            <person name="Natvig D."/>
            <person name="Lalanne C."/>
            <person name="Gautier V."/>
            <person name="Ament-Velasquez S.L."/>
            <person name="Kruys A."/>
            <person name="Hutchinson M.I."/>
            <person name="Powell A.J."/>
            <person name="Barry K."/>
            <person name="Miller A.N."/>
            <person name="Grigoriev I.V."/>
            <person name="Debuchy R."/>
            <person name="Gladieux P."/>
            <person name="Thoren M.H."/>
            <person name="Johannesson H."/>
        </authorList>
    </citation>
    <scope>NUCLEOTIDE SEQUENCE</scope>
    <source>
        <strain evidence="1">CBS 892.96</strain>
    </source>
</reference>
<dbReference type="EMBL" id="MU866492">
    <property type="protein sequence ID" value="KAK4171882.1"/>
    <property type="molecule type" value="Genomic_DNA"/>
</dbReference>
<keyword evidence="2" id="KW-1185">Reference proteome</keyword>
<reference evidence="1" key="1">
    <citation type="journal article" date="2023" name="Mol. Phylogenet. Evol.">
        <title>Genome-scale phylogeny and comparative genomics of the fungal order Sordariales.</title>
        <authorList>
            <person name="Hensen N."/>
            <person name="Bonometti L."/>
            <person name="Westerberg I."/>
            <person name="Brannstrom I.O."/>
            <person name="Guillou S."/>
            <person name="Cros-Aarteil S."/>
            <person name="Calhoun S."/>
            <person name="Haridas S."/>
            <person name="Kuo A."/>
            <person name="Mondo S."/>
            <person name="Pangilinan J."/>
            <person name="Riley R."/>
            <person name="LaButti K."/>
            <person name="Andreopoulos B."/>
            <person name="Lipzen A."/>
            <person name="Chen C."/>
            <person name="Yan M."/>
            <person name="Daum C."/>
            <person name="Ng V."/>
            <person name="Clum A."/>
            <person name="Steindorff A."/>
            <person name="Ohm R.A."/>
            <person name="Martin F."/>
            <person name="Silar P."/>
            <person name="Natvig D.O."/>
            <person name="Lalanne C."/>
            <person name="Gautier V."/>
            <person name="Ament-Velasquez S.L."/>
            <person name="Kruys A."/>
            <person name="Hutchinson M.I."/>
            <person name="Powell A.J."/>
            <person name="Barry K."/>
            <person name="Miller A.N."/>
            <person name="Grigoriev I.V."/>
            <person name="Debuchy R."/>
            <person name="Gladieux P."/>
            <person name="Hiltunen Thoren M."/>
            <person name="Johannesson H."/>
        </authorList>
    </citation>
    <scope>NUCLEOTIDE SEQUENCE</scope>
    <source>
        <strain evidence="1">CBS 892.96</strain>
    </source>
</reference>
<evidence type="ECO:0000313" key="2">
    <source>
        <dbReference type="Proteomes" id="UP001302321"/>
    </source>
</evidence>